<organism evidence="2">
    <name type="scientific">Anguilla anguilla</name>
    <name type="common">European freshwater eel</name>
    <name type="synonym">Muraena anguilla</name>
    <dbReference type="NCBI Taxonomy" id="7936"/>
    <lineage>
        <taxon>Eukaryota</taxon>
        <taxon>Metazoa</taxon>
        <taxon>Chordata</taxon>
        <taxon>Craniata</taxon>
        <taxon>Vertebrata</taxon>
        <taxon>Euteleostomi</taxon>
        <taxon>Actinopterygii</taxon>
        <taxon>Neopterygii</taxon>
        <taxon>Teleostei</taxon>
        <taxon>Anguilliformes</taxon>
        <taxon>Anguillidae</taxon>
        <taxon>Anguilla</taxon>
    </lineage>
</organism>
<reference evidence="2" key="1">
    <citation type="submission" date="2014-11" db="EMBL/GenBank/DDBJ databases">
        <authorList>
            <person name="Amaro Gonzalez C."/>
        </authorList>
    </citation>
    <scope>NUCLEOTIDE SEQUENCE</scope>
</reference>
<name>A0A0E9RFZ9_ANGAN</name>
<keyword evidence="1" id="KW-0472">Membrane</keyword>
<dbReference type="EMBL" id="GBXM01081314">
    <property type="protein sequence ID" value="JAH27263.1"/>
    <property type="molecule type" value="Transcribed_RNA"/>
</dbReference>
<evidence type="ECO:0000313" key="2">
    <source>
        <dbReference type="EMBL" id="JAH27263.1"/>
    </source>
</evidence>
<accession>A0A0E9RFZ9</accession>
<keyword evidence="1" id="KW-1133">Transmembrane helix</keyword>
<evidence type="ECO:0000256" key="1">
    <source>
        <dbReference type="SAM" id="Phobius"/>
    </source>
</evidence>
<proteinExistence type="predicted"/>
<protein>
    <submittedName>
        <fullName evidence="2">Uncharacterized protein</fullName>
    </submittedName>
</protein>
<dbReference type="AlphaFoldDB" id="A0A0E9RFZ9"/>
<feature type="transmembrane region" description="Helical" evidence="1">
    <location>
        <begin position="12"/>
        <end position="31"/>
    </location>
</feature>
<keyword evidence="1" id="KW-0812">Transmembrane</keyword>
<reference evidence="2" key="2">
    <citation type="journal article" date="2015" name="Fish Shellfish Immunol.">
        <title>Early steps in the European eel (Anguilla anguilla)-Vibrio vulnificus interaction in the gills: Role of the RtxA13 toxin.</title>
        <authorList>
            <person name="Callol A."/>
            <person name="Pajuelo D."/>
            <person name="Ebbesson L."/>
            <person name="Teles M."/>
            <person name="MacKenzie S."/>
            <person name="Amaro C."/>
        </authorList>
    </citation>
    <scope>NUCLEOTIDE SEQUENCE</scope>
</reference>
<sequence>MKTACFPPLPLLYFLLFTLYGYILGPVRALLVPFPTNRSAASYICIQSGC</sequence>